<evidence type="ECO:0000313" key="2">
    <source>
        <dbReference type="EMBL" id="CAH3177070.1"/>
    </source>
</evidence>
<dbReference type="EMBL" id="CALNXK010000220">
    <property type="protein sequence ID" value="CAH3177070.1"/>
    <property type="molecule type" value="Genomic_DNA"/>
</dbReference>
<dbReference type="Proteomes" id="UP001159405">
    <property type="component" value="Unassembled WGS sequence"/>
</dbReference>
<reference evidence="2 3" key="1">
    <citation type="submission" date="2022-05" db="EMBL/GenBank/DDBJ databases">
        <authorList>
            <consortium name="Genoscope - CEA"/>
            <person name="William W."/>
        </authorList>
    </citation>
    <scope>NUCLEOTIDE SEQUENCE [LARGE SCALE GENOMIC DNA]</scope>
</reference>
<accession>A0ABN8RCE4</accession>
<keyword evidence="1" id="KW-0812">Transmembrane</keyword>
<proteinExistence type="predicted"/>
<keyword evidence="1" id="KW-0472">Membrane</keyword>
<gene>
    <name evidence="2" type="ORF">PLOB_00018980</name>
</gene>
<feature type="transmembrane region" description="Helical" evidence="1">
    <location>
        <begin position="42"/>
        <end position="67"/>
    </location>
</feature>
<keyword evidence="1" id="KW-1133">Transmembrane helix</keyword>
<evidence type="ECO:0000256" key="1">
    <source>
        <dbReference type="SAM" id="Phobius"/>
    </source>
</evidence>
<keyword evidence="3" id="KW-1185">Reference proteome</keyword>
<name>A0ABN8RCE4_9CNID</name>
<comment type="caution">
    <text evidence="2">The sequence shown here is derived from an EMBL/GenBank/DDBJ whole genome shotgun (WGS) entry which is preliminary data.</text>
</comment>
<protein>
    <submittedName>
        <fullName evidence="2">Uncharacterized protein</fullName>
    </submittedName>
</protein>
<evidence type="ECO:0000313" key="3">
    <source>
        <dbReference type="Proteomes" id="UP001159405"/>
    </source>
</evidence>
<organism evidence="2 3">
    <name type="scientific">Porites lobata</name>
    <dbReference type="NCBI Taxonomy" id="104759"/>
    <lineage>
        <taxon>Eukaryota</taxon>
        <taxon>Metazoa</taxon>
        <taxon>Cnidaria</taxon>
        <taxon>Anthozoa</taxon>
        <taxon>Hexacorallia</taxon>
        <taxon>Scleractinia</taxon>
        <taxon>Fungiina</taxon>
        <taxon>Poritidae</taxon>
        <taxon>Porites</taxon>
    </lineage>
</organism>
<sequence>MRPEKMALWNEFLPDQLVEEPTTESPEPTTTEAIPDDKNDTLVMILAILTGVFGAVGVTLLIVLIVICRKVPRRRQKELKL</sequence>